<dbReference type="GO" id="GO:0015562">
    <property type="term" value="F:efflux transmembrane transporter activity"/>
    <property type="evidence" value="ECO:0007669"/>
    <property type="project" value="InterPro"/>
</dbReference>
<dbReference type="InterPro" id="IPR010131">
    <property type="entry name" value="MdtP/NodT-like"/>
</dbReference>
<feature type="chain" id="PRO_5018811462" evidence="2">
    <location>
        <begin position="20"/>
        <end position="466"/>
    </location>
</feature>
<dbReference type="SUPFAM" id="SSF56954">
    <property type="entry name" value="Outer membrane efflux proteins (OEP)"/>
    <property type="match status" value="1"/>
</dbReference>
<dbReference type="PANTHER" id="PTHR30203">
    <property type="entry name" value="OUTER MEMBRANE CATION EFFLUX PROTEIN"/>
    <property type="match status" value="1"/>
</dbReference>
<evidence type="ECO:0000256" key="2">
    <source>
        <dbReference type="RuleBase" id="RU362097"/>
    </source>
</evidence>
<keyword evidence="2" id="KW-0449">Lipoprotein</keyword>
<evidence type="ECO:0000256" key="1">
    <source>
        <dbReference type="ARBA" id="ARBA00007613"/>
    </source>
</evidence>
<dbReference type="Pfam" id="PF02321">
    <property type="entry name" value="OEP"/>
    <property type="match status" value="2"/>
</dbReference>
<dbReference type="RefSeq" id="WP_052017491.1">
    <property type="nucleotide sequence ID" value="NZ_QYYA01000002.1"/>
</dbReference>
<keyword evidence="2" id="KW-0812">Transmembrane</keyword>
<reference evidence="3 4" key="1">
    <citation type="submission" date="2018-09" db="EMBL/GenBank/DDBJ databases">
        <title>Alcanivorax profundi sp. nov., isolated from 1000 m-depth seawater of the Mariana Trench.</title>
        <authorList>
            <person name="Liu J."/>
        </authorList>
    </citation>
    <scope>NUCLEOTIDE SEQUENCE [LARGE SCALE GENOMIC DNA]</scope>
    <source>
        <strain evidence="3 4">MTEO17</strain>
    </source>
</reference>
<keyword evidence="2" id="KW-0564">Palmitate</keyword>
<dbReference type="Proteomes" id="UP000283734">
    <property type="component" value="Unassembled WGS sequence"/>
</dbReference>
<gene>
    <name evidence="3" type="ORF">D4A39_06385</name>
</gene>
<dbReference type="AlphaFoldDB" id="A0A418XYM4"/>
<protein>
    <submittedName>
        <fullName evidence="3">Efflux transporter outer membrane subunit</fullName>
    </submittedName>
</protein>
<dbReference type="Gene3D" id="1.20.1600.10">
    <property type="entry name" value="Outer membrane efflux proteins (OEP)"/>
    <property type="match status" value="1"/>
</dbReference>
<evidence type="ECO:0000313" key="3">
    <source>
        <dbReference type="EMBL" id="RJG18109.1"/>
    </source>
</evidence>
<comment type="similarity">
    <text evidence="1 2">Belongs to the outer membrane factor (OMF) (TC 1.B.17) family.</text>
</comment>
<comment type="caution">
    <text evidence="3">The sequence shown here is derived from an EMBL/GenBank/DDBJ whole genome shotgun (WGS) entry which is preliminary data.</text>
</comment>
<feature type="signal peptide" evidence="2">
    <location>
        <begin position="1"/>
        <end position="19"/>
    </location>
</feature>
<name>A0A418XYM4_9GAMM</name>
<keyword evidence="2" id="KW-0732">Signal</keyword>
<keyword evidence="2" id="KW-1134">Transmembrane beta strand</keyword>
<accession>A0A418XYM4</accession>
<dbReference type="NCBIfam" id="TIGR01845">
    <property type="entry name" value="outer_NodT"/>
    <property type="match status" value="1"/>
</dbReference>
<dbReference type="PANTHER" id="PTHR30203:SF25">
    <property type="entry name" value="OUTER MEMBRANE PROTEIN-RELATED"/>
    <property type="match status" value="1"/>
</dbReference>
<proteinExistence type="inferred from homology"/>
<dbReference type="PROSITE" id="PS51257">
    <property type="entry name" value="PROKAR_LIPOPROTEIN"/>
    <property type="match status" value="1"/>
</dbReference>
<dbReference type="InterPro" id="IPR003423">
    <property type="entry name" value="OMP_efflux"/>
</dbReference>
<dbReference type="GO" id="GO:0009279">
    <property type="term" value="C:cell outer membrane"/>
    <property type="evidence" value="ECO:0007669"/>
    <property type="project" value="UniProtKB-SubCell"/>
</dbReference>
<evidence type="ECO:0000313" key="4">
    <source>
        <dbReference type="Proteomes" id="UP000283734"/>
    </source>
</evidence>
<dbReference type="Gene3D" id="2.20.200.10">
    <property type="entry name" value="Outer membrane efflux proteins (OEP)"/>
    <property type="match status" value="1"/>
</dbReference>
<dbReference type="EMBL" id="QYYA01000002">
    <property type="protein sequence ID" value="RJG18109.1"/>
    <property type="molecule type" value="Genomic_DNA"/>
</dbReference>
<keyword evidence="2" id="KW-0472">Membrane</keyword>
<sequence>MTRSSMLAAFLLLSGCAVGPDYQVPETPAPAHFQAPHDGGAFADVEQQFWQGFDDPLLSELLNLTLADNLDLQVALARYERSAALLYGARREQWPSLTASAAGAEQHLSAVEQLGGPERVERYQAGLNASWELDLFGRLRRASESQAAELQATGADLAALQVVLAGQVANTYFNMRGLQQRLQVANQNVTLQEETLAIVTARADAGRATEFDKVRARAQLARTRAALPELEAALRADMHRLAVLTGQPPAALLERLVPLKPLPGSVPVIPVDSPGDVLRRRPDIIAAERRLAAATARIGIATADLYPRFTLSGLLGSVAAEPGDLFQGASESRQVALGVDWTFLDYGKVRARIDARDAEGQAALASYQQAVLAALEETENRLVRYQQLQTRVSRLASASEDARQAAALARTRYERGFIGYFEVLDAEQELTEIRDAEVRSRTDQVKAMVDVYRALAGAPAPAVPKT</sequence>
<dbReference type="OrthoDB" id="9770517at2"/>
<organism evidence="3 4">
    <name type="scientific">Alcanivorax profundi</name>
    <dbReference type="NCBI Taxonomy" id="2338368"/>
    <lineage>
        <taxon>Bacteria</taxon>
        <taxon>Pseudomonadati</taxon>
        <taxon>Pseudomonadota</taxon>
        <taxon>Gammaproteobacteria</taxon>
        <taxon>Oceanospirillales</taxon>
        <taxon>Alcanivoracaceae</taxon>
        <taxon>Alcanivorax</taxon>
    </lineage>
</organism>
<keyword evidence="4" id="KW-1185">Reference proteome</keyword>
<comment type="subcellular location">
    <subcellularLocation>
        <location evidence="2">Cell outer membrane</location>
        <topology evidence="2">Lipid-anchor</topology>
    </subcellularLocation>
</comment>